<accession>A0A9X9NYD4</accession>
<dbReference type="EMBL" id="ON932079">
    <property type="protein sequence ID" value="UYA98693.1"/>
    <property type="molecule type" value="Genomic_DNA"/>
</dbReference>
<proteinExistence type="predicted"/>
<evidence type="ECO:0000313" key="2">
    <source>
        <dbReference type="Proteomes" id="UP001164549"/>
    </source>
</evidence>
<gene>
    <name evidence="1" type="ORF">IVIADoCa5_23</name>
</gene>
<keyword evidence="2" id="KW-1185">Reference proteome</keyword>
<organism evidence="1 2">
    <name type="scientific">Xanthomonas phage vB_Xar_IVIA-DoCa5</name>
    <dbReference type="NCBI Taxonomy" id="2975532"/>
    <lineage>
        <taxon>Viruses</taxon>
        <taxon>Duplodnaviria</taxon>
        <taxon>Heunggongvirae</taxon>
        <taxon>Uroviricota</taxon>
        <taxon>Caudoviricetes</taxon>
        <taxon>Mesyanzhinovviridae</taxon>
        <taxon>Bradleyvirinae</taxon>
        <taxon>Docaquintavirus</taxon>
        <taxon>Docaquintavirus doca5</taxon>
    </lineage>
</organism>
<evidence type="ECO:0000313" key="1">
    <source>
        <dbReference type="EMBL" id="UYA98693.1"/>
    </source>
</evidence>
<evidence type="ECO:0008006" key="3">
    <source>
        <dbReference type="Google" id="ProtNLM"/>
    </source>
</evidence>
<name>A0A9X9NYD4_9CAUD</name>
<dbReference type="Proteomes" id="UP001164549">
    <property type="component" value="Segment"/>
</dbReference>
<reference evidence="1" key="1">
    <citation type="submission" date="2022-07" db="EMBL/GenBank/DDBJ databases">
        <title>Comparative analysis of new lytic phages for the biological control of phytopathogenic Xanthomonas spp.</title>
        <authorList>
            <person name="Domingo-Calap M.L."/>
            <person name="Bernabeu-Gimeno M."/>
            <person name="Aure C.M."/>
            <person name="Marco-Noales E."/>
            <person name="Domingo-Calap P."/>
        </authorList>
    </citation>
    <scope>NUCLEOTIDE SEQUENCE</scope>
</reference>
<sequence length="152" mass="16637">MATKKTADKAAPAAQGMDAFFTRGKANEGVELPLYLPDGTKSEHWVRIRGVDSDIFRAAEAESRRDAFRIANIESPTERAEAISASKRRLVAALVVSWSFDRPCTVEEVDDFFREAPQIMDAIDMAASRRALFFAKGSSNSQPSQSTSSSST</sequence>
<protein>
    <recommendedName>
        <fullName evidence="3">Tail assembly chaperone</fullName>
    </recommendedName>
</protein>